<name>A0A221KAD5_VITFI</name>
<gene>
    <name evidence="1" type="ORF">VITFI_CDS0199</name>
</gene>
<proteinExistence type="predicted"/>
<sequence>MERLSKSQDTLIIDPVRMHIVNRIAEGSTLRGEHRYSGGLLLQGALHGGGEIGGRLVVWHDATLEGEFRVLGDLYVFGRIGAKTSDQTADPSTRIECHGTVYLASTAVCTGEITATRLHMYDGASLQGPFSSLKAERILPVLND</sequence>
<dbReference type="KEGG" id="vff:VITFI_CDS0199"/>
<evidence type="ECO:0000313" key="1">
    <source>
        <dbReference type="EMBL" id="ASM75978.1"/>
    </source>
</evidence>
<dbReference type="InterPro" id="IPR007607">
    <property type="entry name" value="BacA/B"/>
</dbReference>
<dbReference type="EMBL" id="CP022423">
    <property type="protein sequence ID" value="ASM75978.1"/>
    <property type="molecule type" value="Genomic_DNA"/>
</dbReference>
<reference evidence="1 2" key="1">
    <citation type="submission" date="2017-07" db="EMBL/GenBank/DDBJ databases">
        <title>Complete Genome Sequence of the cosmetic ferment Vitreoscilla filiformis (ATCC15551).</title>
        <authorList>
            <person name="Contreras S."/>
            <person name="Sagory-Zalkind P."/>
            <person name="Blanquart H."/>
            <person name="Iltis A."/>
            <person name="Morand S.C."/>
        </authorList>
    </citation>
    <scope>NUCLEOTIDE SEQUENCE [LARGE SCALE GENOMIC DNA]</scope>
    <source>
        <strain evidence="1 2">ATCC 15551</strain>
    </source>
</reference>
<dbReference type="AlphaFoldDB" id="A0A221KAD5"/>
<keyword evidence="2" id="KW-1185">Reference proteome</keyword>
<protein>
    <submittedName>
        <fullName evidence="1">Cell shape-determining protein CcmA</fullName>
    </submittedName>
</protein>
<organism evidence="1 2">
    <name type="scientific">Vitreoscilla filiformis</name>
    <dbReference type="NCBI Taxonomy" id="63"/>
    <lineage>
        <taxon>Bacteria</taxon>
        <taxon>Pseudomonadati</taxon>
        <taxon>Pseudomonadota</taxon>
        <taxon>Betaproteobacteria</taxon>
        <taxon>Neisseriales</taxon>
        <taxon>Neisseriaceae</taxon>
        <taxon>Vitreoscilla</taxon>
    </lineage>
</organism>
<dbReference type="Pfam" id="PF04519">
    <property type="entry name" value="Bactofilin"/>
    <property type="match status" value="1"/>
</dbReference>
<dbReference type="Proteomes" id="UP000199729">
    <property type="component" value="Chromosome"/>
</dbReference>
<accession>A0A221KAD5</accession>
<evidence type="ECO:0000313" key="2">
    <source>
        <dbReference type="Proteomes" id="UP000199729"/>
    </source>
</evidence>